<dbReference type="InterPro" id="IPR014284">
    <property type="entry name" value="RNA_pol_sigma-70_dom"/>
</dbReference>
<dbReference type="InterPro" id="IPR000838">
    <property type="entry name" value="RNA_pol_sigma70_ECF_CS"/>
</dbReference>
<dbReference type="InterPro" id="IPR013324">
    <property type="entry name" value="RNA_pol_sigma_r3/r4-like"/>
</dbReference>
<dbReference type="GO" id="GO:0006352">
    <property type="term" value="P:DNA-templated transcription initiation"/>
    <property type="evidence" value="ECO:0007669"/>
    <property type="project" value="InterPro"/>
</dbReference>
<dbReference type="PROSITE" id="PS01063">
    <property type="entry name" value="SIGMA70_ECF"/>
    <property type="match status" value="1"/>
</dbReference>
<keyword evidence="5 6" id="KW-0804">Transcription</keyword>
<feature type="domain" description="RNA polymerase sigma-70 region 4" evidence="8">
    <location>
        <begin position="131"/>
        <end position="180"/>
    </location>
</feature>
<dbReference type="AlphaFoldDB" id="A0A1C0AQS8"/>
<evidence type="ECO:0000256" key="6">
    <source>
        <dbReference type="RuleBase" id="RU000716"/>
    </source>
</evidence>
<dbReference type="Pfam" id="PF04542">
    <property type="entry name" value="Sigma70_r2"/>
    <property type="match status" value="1"/>
</dbReference>
<name>A0A1C0AQS8_9ACTN</name>
<dbReference type="CDD" id="cd06171">
    <property type="entry name" value="Sigma70_r4"/>
    <property type="match status" value="1"/>
</dbReference>
<keyword evidence="10" id="KW-1185">Reference proteome</keyword>
<evidence type="ECO:0000313" key="10">
    <source>
        <dbReference type="Proteomes" id="UP000093501"/>
    </source>
</evidence>
<protein>
    <recommendedName>
        <fullName evidence="6">RNA polymerase sigma factor</fullName>
    </recommendedName>
</protein>
<dbReference type="EMBL" id="MBQD01000011">
    <property type="protein sequence ID" value="OCL36643.1"/>
    <property type="molecule type" value="Genomic_DNA"/>
</dbReference>
<dbReference type="NCBIfam" id="TIGR02937">
    <property type="entry name" value="sigma70-ECF"/>
    <property type="match status" value="1"/>
</dbReference>
<accession>A0A1C0AQS8</accession>
<keyword evidence="4 6" id="KW-0238">DNA-binding</keyword>
<evidence type="ECO:0000259" key="8">
    <source>
        <dbReference type="Pfam" id="PF04545"/>
    </source>
</evidence>
<sequence length="188" mass="20712">MADATTTPIGVLARRFAAGDESALRETYERWSRLVHTIARTSLGSSADADDVTQQVFIAAWQSRATLRATDESLPAWLLGICRLKVIDALRARSRAFRKDELLASEAMAGEPPVEAARVDEVIDSVIVQDALAALGDPRATILRLVYLEDHTHDEVARRLDLPLGTVKSHVRRGLERLRAVFEEVDAA</sequence>
<dbReference type="Pfam" id="PF04545">
    <property type="entry name" value="Sigma70_r4"/>
    <property type="match status" value="1"/>
</dbReference>
<comment type="similarity">
    <text evidence="1 6">Belongs to the sigma-70 factor family. ECF subfamily.</text>
</comment>
<evidence type="ECO:0000313" key="9">
    <source>
        <dbReference type="EMBL" id="OCL36643.1"/>
    </source>
</evidence>
<dbReference type="InterPro" id="IPR039425">
    <property type="entry name" value="RNA_pol_sigma-70-like"/>
</dbReference>
<evidence type="ECO:0000256" key="4">
    <source>
        <dbReference type="ARBA" id="ARBA00023125"/>
    </source>
</evidence>
<keyword evidence="3 6" id="KW-0731">Sigma factor</keyword>
<evidence type="ECO:0000259" key="7">
    <source>
        <dbReference type="Pfam" id="PF04542"/>
    </source>
</evidence>
<comment type="caution">
    <text evidence="9">The sequence shown here is derived from an EMBL/GenBank/DDBJ whole genome shotgun (WGS) entry which is preliminary data.</text>
</comment>
<evidence type="ECO:0000256" key="1">
    <source>
        <dbReference type="ARBA" id="ARBA00010641"/>
    </source>
</evidence>
<keyword evidence="2 6" id="KW-0805">Transcription regulation</keyword>
<evidence type="ECO:0000256" key="2">
    <source>
        <dbReference type="ARBA" id="ARBA00023015"/>
    </source>
</evidence>
<dbReference type="Proteomes" id="UP000093501">
    <property type="component" value="Unassembled WGS sequence"/>
</dbReference>
<organism evidence="9 10">
    <name type="scientific">Tessaracoccus lapidicaptus</name>
    <dbReference type="NCBI Taxonomy" id="1427523"/>
    <lineage>
        <taxon>Bacteria</taxon>
        <taxon>Bacillati</taxon>
        <taxon>Actinomycetota</taxon>
        <taxon>Actinomycetes</taxon>
        <taxon>Propionibacteriales</taxon>
        <taxon>Propionibacteriaceae</taxon>
        <taxon>Tessaracoccus</taxon>
    </lineage>
</organism>
<evidence type="ECO:0000256" key="3">
    <source>
        <dbReference type="ARBA" id="ARBA00023082"/>
    </source>
</evidence>
<dbReference type="InterPro" id="IPR007627">
    <property type="entry name" value="RNA_pol_sigma70_r2"/>
</dbReference>
<gene>
    <name evidence="9" type="ORF">BCR15_00525</name>
</gene>
<dbReference type="InterPro" id="IPR013325">
    <property type="entry name" value="RNA_pol_sigma_r2"/>
</dbReference>
<dbReference type="PANTHER" id="PTHR43133">
    <property type="entry name" value="RNA POLYMERASE ECF-TYPE SIGMA FACTO"/>
    <property type="match status" value="1"/>
</dbReference>
<dbReference type="InterPro" id="IPR007630">
    <property type="entry name" value="RNA_pol_sigma70_r4"/>
</dbReference>
<proteinExistence type="inferred from homology"/>
<dbReference type="PANTHER" id="PTHR43133:SF62">
    <property type="entry name" value="RNA POLYMERASE SIGMA FACTOR SIGZ"/>
    <property type="match status" value="1"/>
</dbReference>
<dbReference type="Gene3D" id="1.10.1740.10">
    <property type="match status" value="1"/>
</dbReference>
<evidence type="ECO:0000256" key="5">
    <source>
        <dbReference type="ARBA" id="ARBA00023163"/>
    </source>
</evidence>
<dbReference type="SUPFAM" id="SSF88659">
    <property type="entry name" value="Sigma3 and sigma4 domains of RNA polymerase sigma factors"/>
    <property type="match status" value="1"/>
</dbReference>
<reference evidence="10" key="1">
    <citation type="submission" date="2016-07" db="EMBL/GenBank/DDBJ databases">
        <authorList>
            <person name="Florea S."/>
            <person name="Webb J.S."/>
            <person name="Jaromczyk J."/>
            <person name="Schardl C.L."/>
        </authorList>
    </citation>
    <scope>NUCLEOTIDE SEQUENCE [LARGE SCALE GENOMIC DNA]</scope>
    <source>
        <strain evidence="10">IPBSL-7</strain>
    </source>
</reference>
<dbReference type="GO" id="GO:0016987">
    <property type="term" value="F:sigma factor activity"/>
    <property type="evidence" value="ECO:0007669"/>
    <property type="project" value="UniProtKB-KW"/>
</dbReference>
<dbReference type="SUPFAM" id="SSF88946">
    <property type="entry name" value="Sigma2 domain of RNA polymerase sigma factors"/>
    <property type="match status" value="1"/>
</dbReference>
<dbReference type="GO" id="GO:0003677">
    <property type="term" value="F:DNA binding"/>
    <property type="evidence" value="ECO:0007669"/>
    <property type="project" value="UniProtKB-KW"/>
</dbReference>
<dbReference type="Gene3D" id="1.10.10.10">
    <property type="entry name" value="Winged helix-like DNA-binding domain superfamily/Winged helix DNA-binding domain"/>
    <property type="match status" value="1"/>
</dbReference>
<dbReference type="InterPro" id="IPR036388">
    <property type="entry name" value="WH-like_DNA-bd_sf"/>
</dbReference>
<feature type="domain" description="RNA polymerase sigma-70 region 2" evidence="7">
    <location>
        <begin position="28"/>
        <end position="95"/>
    </location>
</feature>